<evidence type="ECO:0000256" key="7">
    <source>
        <dbReference type="ARBA" id="ARBA00047899"/>
    </source>
</evidence>
<keyword evidence="6 9" id="KW-0067">ATP-binding</keyword>
<dbReference type="EC" id="2.7.11.1" evidence="2"/>
<evidence type="ECO:0000256" key="4">
    <source>
        <dbReference type="ARBA" id="ARBA00022741"/>
    </source>
</evidence>
<sequence length="1047" mass="115514">MEFEATQPSTLPLNHGAYSAGEYDDVICILQPASQSAVTVCHEIWRVSRQFILQYSNAGLRADGTVQEEEDLEMIGGEDTQGPPATPRKITEVVNTNDRTGKLAAPPTPQIRPTTLDIALRTSTPVRDILLGFTFGRDQMKSDIVLKTGGAGDQRISALHFRIYLNHYGFLMLEDTSTNGTTVDGEPLGKRYRNTTKTVNHGTTIELVTNVHRETKDVEHAKFIVKLPSRNDTEYKENVHQYILKIGRHKQERQQTHDGALFPKPAQVDVAGKLKGAPEAAPNMDLIIAGTKQYSLANGWTANGKYRVVSEIGKGAFAMVYKVVVNTGGEPRAAKRIDRATFMKNGVMDGKFLSELTIMQKIDHPHVIHFHDYDLTTKHLFIVMEYMPFGDLAPYALKDGALDLSTLKSMTRQLLHALAYIHRNGIVHRDIKPENVLVQSKNPFFVKLSDFGLSKMIEKEDAAVFITFCGTLLYCAPEIYPDYEQVRAGLPRVKRKSSASKPYSSAVDIWSLGTVMYHLLASKPPFKGSGEEQGYKMLRAVICDELNFVPLIAKGVNKNGIAFFNSMIDIDGELRPSATELLNHPWMQDVPDITAIPNLEESQIIGDPPTERLEVLVEEDEWDKSQSESFIKAARALVKTPTPDAPSLTTGDNSADDKVLTTENDISDTSSQIDVDIGSETTSHIATTEMINQGSARWEDDSSVGSGHSRASWFKKPWPSYHGKEPAVEPSPSVSEEETPRQARSNRLFGEISQHPSQESGVFGADMQPAFKSRDASPISPSQSSPSLYGAESRMHHLNMKGSRAPKSILRSAVTNSMLNGKRYRSTNASGSDESNTSSIDEPATKKSMIRQSDLDSPEESFDAGLRKSLDITKSLSQKVDDLQLGTRLATLTPLPGCLSSTEVLLITRLSTFGRAAGNTNIYEDPTDSRIPRSAFDIYFYAPGTTHIRNHAWHEEPNLHAIVMTRCSAGIKVNGTRIPPSTAGSAFKVAQLYTDDIIEVYNSGRNKLVYRCHFHLSESAYTRGADEPVSVEDNTELYQAANSGLGG</sequence>
<feature type="compositionally biased region" description="Polar residues" evidence="10">
    <location>
        <begin position="826"/>
        <end position="840"/>
    </location>
</feature>
<feature type="compositionally biased region" description="Polar residues" evidence="10">
    <location>
        <begin position="661"/>
        <end position="678"/>
    </location>
</feature>
<dbReference type="InterPro" id="IPR000719">
    <property type="entry name" value="Prot_kinase_dom"/>
</dbReference>
<dbReference type="InterPro" id="IPR011009">
    <property type="entry name" value="Kinase-like_dom_sf"/>
</dbReference>
<dbReference type="PANTHER" id="PTHR44167:SF24">
    <property type="entry name" value="SERINE_THREONINE-PROTEIN KINASE CHK2"/>
    <property type="match status" value="1"/>
</dbReference>
<evidence type="ECO:0000256" key="6">
    <source>
        <dbReference type="ARBA" id="ARBA00022840"/>
    </source>
</evidence>
<dbReference type="CDD" id="cd00060">
    <property type="entry name" value="FHA"/>
    <property type="match status" value="1"/>
</dbReference>
<evidence type="ECO:0000313" key="13">
    <source>
        <dbReference type="EMBL" id="CAF9920931.1"/>
    </source>
</evidence>
<protein>
    <recommendedName>
        <fullName evidence="2">non-specific serine/threonine protein kinase</fullName>
        <ecNumber evidence="2">2.7.11.1</ecNumber>
    </recommendedName>
</protein>
<dbReference type="Pfam" id="PF00498">
    <property type="entry name" value="FHA"/>
    <property type="match status" value="1"/>
</dbReference>
<feature type="region of interest" description="Disordered" evidence="10">
    <location>
        <begin position="771"/>
        <end position="790"/>
    </location>
</feature>
<evidence type="ECO:0000256" key="5">
    <source>
        <dbReference type="ARBA" id="ARBA00022777"/>
    </source>
</evidence>
<evidence type="ECO:0000256" key="1">
    <source>
        <dbReference type="ARBA" id="ARBA00005575"/>
    </source>
</evidence>
<evidence type="ECO:0000256" key="9">
    <source>
        <dbReference type="PROSITE-ProRule" id="PRU10141"/>
    </source>
</evidence>
<dbReference type="PROSITE" id="PS00107">
    <property type="entry name" value="PROTEIN_KINASE_ATP"/>
    <property type="match status" value="1"/>
</dbReference>
<name>A0A8H3FHF3_9LECA</name>
<accession>A0A8H3FHF3</accession>
<dbReference type="PROSITE" id="PS50011">
    <property type="entry name" value="PROTEIN_KINASE_DOM"/>
    <property type="match status" value="1"/>
</dbReference>
<feature type="domain" description="Protein kinase" evidence="12">
    <location>
        <begin position="306"/>
        <end position="587"/>
    </location>
</feature>
<dbReference type="InterPro" id="IPR017441">
    <property type="entry name" value="Protein_kinase_ATP_BS"/>
</dbReference>
<evidence type="ECO:0000256" key="8">
    <source>
        <dbReference type="ARBA" id="ARBA00048679"/>
    </source>
</evidence>
<keyword evidence="14" id="KW-1185">Reference proteome</keyword>
<dbReference type="GO" id="GO:0005524">
    <property type="term" value="F:ATP binding"/>
    <property type="evidence" value="ECO:0007669"/>
    <property type="project" value="UniProtKB-UniRule"/>
</dbReference>
<dbReference type="SUPFAM" id="SSF56112">
    <property type="entry name" value="Protein kinase-like (PK-like)"/>
    <property type="match status" value="1"/>
</dbReference>
<feature type="region of interest" description="Disordered" evidence="10">
    <location>
        <begin position="691"/>
        <end position="710"/>
    </location>
</feature>
<dbReference type="OrthoDB" id="504170at2759"/>
<keyword evidence="3" id="KW-0723">Serine/threonine-protein kinase</keyword>
<keyword evidence="5" id="KW-0418">Kinase</keyword>
<keyword evidence="4 9" id="KW-0547">Nucleotide-binding</keyword>
<feature type="region of interest" description="Disordered" evidence="10">
    <location>
        <begin position="640"/>
        <end position="678"/>
    </location>
</feature>
<dbReference type="PROSITE" id="PS00108">
    <property type="entry name" value="PROTEIN_KINASE_ST"/>
    <property type="match status" value="1"/>
</dbReference>
<feature type="domain" description="FHA" evidence="11">
    <location>
        <begin position="133"/>
        <end position="188"/>
    </location>
</feature>
<feature type="binding site" evidence="9">
    <location>
        <position position="335"/>
    </location>
    <ligand>
        <name>ATP</name>
        <dbReference type="ChEBI" id="CHEBI:30616"/>
    </ligand>
</feature>
<organism evidence="13 14">
    <name type="scientific">Gomphillus americanus</name>
    <dbReference type="NCBI Taxonomy" id="1940652"/>
    <lineage>
        <taxon>Eukaryota</taxon>
        <taxon>Fungi</taxon>
        <taxon>Dikarya</taxon>
        <taxon>Ascomycota</taxon>
        <taxon>Pezizomycotina</taxon>
        <taxon>Lecanoromycetes</taxon>
        <taxon>OSLEUM clade</taxon>
        <taxon>Ostropomycetidae</taxon>
        <taxon>Ostropales</taxon>
        <taxon>Graphidaceae</taxon>
        <taxon>Gomphilloideae</taxon>
        <taxon>Gomphillus</taxon>
    </lineage>
</organism>
<feature type="compositionally biased region" description="Low complexity" evidence="10">
    <location>
        <begin position="777"/>
        <end position="787"/>
    </location>
</feature>
<dbReference type="InterPro" id="IPR008271">
    <property type="entry name" value="Ser/Thr_kinase_AS"/>
</dbReference>
<dbReference type="GO" id="GO:0005634">
    <property type="term" value="C:nucleus"/>
    <property type="evidence" value="ECO:0007669"/>
    <property type="project" value="TreeGrafter"/>
</dbReference>
<keyword evidence="5" id="KW-0808">Transferase</keyword>
<feature type="region of interest" description="Disordered" evidence="10">
    <location>
        <begin position="716"/>
        <end position="744"/>
    </location>
</feature>
<evidence type="ECO:0000256" key="10">
    <source>
        <dbReference type="SAM" id="MobiDB-lite"/>
    </source>
</evidence>
<dbReference type="InterPro" id="IPR008984">
    <property type="entry name" value="SMAD_FHA_dom_sf"/>
</dbReference>
<dbReference type="Pfam" id="PF00069">
    <property type="entry name" value="Pkinase"/>
    <property type="match status" value="1"/>
</dbReference>
<dbReference type="InterPro" id="IPR000253">
    <property type="entry name" value="FHA_dom"/>
</dbReference>
<comment type="similarity">
    <text evidence="1">Belongs to the protein kinase superfamily. CAMK Ser/Thr protein kinase family. CHEK2 subfamily.</text>
</comment>
<evidence type="ECO:0000256" key="2">
    <source>
        <dbReference type="ARBA" id="ARBA00012513"/>
    </source>
</evidence>
<proteinExistence type="inferred from homology"/>
<dbReference type="EMBL" id="CAJPDQ010000016">
    <property type="protein sequence ID" value="CAF9920931.1"/>
    <property type="molecule type" value="Genomic_DNA"/>
</dbReference>
<dbReference type="PROSITE" id="PS50006">
    <property type="entry name" value="FHA_DOMAIN"/>
    <property type="match status" value="1"/>
</dbReference>
<dbReference type="GO" id="GO:0005737">
    <property type="term" value="C:cytoplasm"/>
    <property type="evidence" value="ECO:0007669"/>
    <property type="project" value="TreeGrafter"/>
</dbReference>
<dbReference type="AlphaFoldDB" id="A0A8H3FHF3"/>
<evidence type="ECO:0000313" key="14">
    <source>
        <dbReference type="Proteomes" id="UP000664169"/>
    </source>
</evidence>
<evidence type="ECO:0000256" key="3">
    <source>
        <dbReference type="ARBA" id="ARBA00022527"/>
    </source>
</evidence>
<evidence type="ECO:0000259" key="12">
    <source>
        <dbReference type="PROSITE" id="PS50011"/>
    </source>
</evidence>
<comment type="catalytic activity">
    <reaction evidence="8">
        <text>L-seryl-[protein] + ATP = O-phospho-L-seryl-[protein] + ADP + H(+)</text>
        <dbReference type="Rhea" id="RHEA:17989"/>
        <dbReference type="Rhea" id="RHEA-COMP:9863"/>
        <dbReference type="Rhea" id="RHEA-COMP:11604"/>
        <dbReference type="ChEBI" id="CHEBI:15378"/>
        <dbReference type="ChEBI" id="CHEBI:29999"/>
        <dbReference type="ChEBI" id="CHEBI:30616"/>
        <dbReference type="ChEBI" id="CHEBI:83421"/>
        <dbReference type="ChEBI" id="CHEBI:456216"/>
        <dbReference type="EC" id="2.7.11.1"/>
    </reaction>
</comment>
<dbReference type="Gene3D" id="1.10.510.10">
    <property type="entry name" value="Transferase(Phosphotransferase) domain 1"/>
    <property type="match status" value="1"/>
</dbReference>
<dbReference type="GO" id="GO:0004674">
    <property type="term" value="F:protein serine/threonine kinase activity"/>
    <property type="evidence" value="ECO:0007669"/>
    <property type="project" value="UniProtKB-KW"/>
</dbReference>
<evidence type="ECO:0000259" key="11">
    <source>
        <dbReference type="PROSITE" id="PS50006"/>
    </source>
</evidence>
<dbReference type="SUPFAM" id="SSF49879">
    <property type="entry name" value="SMAD/FHA domain"/>
    <property type="match status" value="1"/>
</dbReference>
<dbReference type="GO" id="GO:0051598">
    <property type="term" value="P:meiotic recombination checkpoint signaling"/>
    <property type="evidence" value="ECO:0007669"/>
    <property type="project" value="TreeGrafter"/>
</dbReference>
<dbReference type="SMART" id="SM00220">
    <property type="entry name" value="S_TKc"/>
    <property type="match status" value="1"/>
</dbReference>
<comment type="caution">
    <text evidence="13">The sequence shown here is derived from an EMBL/GenBank/DDBJ whole genome shotgun (WGS) entry which is preliminary data.</text>
</comment>
<gene>
    <name evidence="13" type="ORF">GOMPHAMPRED_002181</name>
</gene>
<dbReference type="Proteomes" id="UP000664169">
    <property type="component" value="Unassembled WGS sequence"/>
</dbReference>
<comment type="catalytic activity">
    <reaction evidence="7">
        <text>L-threonyl-[protein] + ATP = O-phospho-L-threonyl-[protein] + ADP + H(+)</text>
        <dbReference type="Rhea" id="RHEA:46608"/>
        <dbReference type="Rhea" id="RHEA-COMP:11060"/>
        <dbReference type="Rhea" id="RHEA-COMP:11605"/>
        <dbReference type="ChEBI" id="CHEBI:15378"/>
        <dbReference type="ChEBI" id="CHEBI:30013"/>
        <dbReference type="ChEBI" id="CHEBI:30616"/>
        <dbReference type="ChEBI" id="CHEBI:61977"/>
        <dbReference type="ChEBI" id="CHEBI:456216"/>
        <dbReference type="EC" id="2.7.11.1"/>
    </reaction>
</comment>
<dbReference type="PANTHER" id="PTHR44167">
    <property type="entry name" value="OVARIAN-SPECIFIC SERINE/THREONINE-PROTEIN KINASE LOK-RELATED"/>
    <property type="match status" value="1"/>
</dbReference>
<dbReference type="SMART" id="SM00240">
    <property type="entry name" value="FHA"/>
    <property type="match status" value="1"/>
</dbReference>
<feature type="region of interest" description="Disordered" evidence="10">
    <location>
        <begin position="816"/>
        <end position="861"/>
    </location>
</feature>
<reference evidence="13" key="1">
    <citation type="submission" date="2021-03" db="EMBL/GenBank/DDBJ databases">
        <authorList>
            <person name="Tagirdzhanova G."/>
        </authorList>
    </citation>
    <scope>NUCLEOTIDE SEQUENCE</scope>
</reference>
<dbReference type="Gene3D" id="2.60.200.20">
    <property type="match status" value="1"/>
</dbReference>